<dbReference type="Gramene" id="TKW02289">
    <property type="protein sequence ID" value="TKW02289"/>
    <property type="gene ID" value="SEVIR_8G235632v2"/>
</dbReference>
<proteinExistence type="predicted"/>
<evidence type="ECO:0000313" key="2">
    <source>
        <dbReference type="Proteomes" id="UP000298652"/>
    </source>
</evidence>
<dbReference type="Gramene" id="TKW02290">
    <property type="protein sequence ID" value="TKW02290"/>
    <property type="gene ID" value="SEVIR_8G235632v2"/>
</dbReference>
<dbReference type="EMBL" id="CM016559">
    <property type="protein sequence ID" value="TKW02290.1"/>
    <property type="molecule type" value="Genomic_DNA"/>
</dbReference>
<gene>
    <name evidence="1" type="ORF">SEVIR_8G235632v2</name>
</gene>
<dbReference type="PANTHER" id="PTHR45224">
    <property type="entry name" value="OS01G0527900 PROTEIN-RELATED"/>
    <property type="match status" value="1"/>
</dbReference>
<dbReference type="EMBL" id="CM016559">
    <property type="protein sequence ID" value="TKW02288.1"/>
    <property type="molecule type" value="Genomic_DNA"/>
</dbReference>
<dbReference type="Proteomes" id="UP000298652">
    <property type="component" value="Chromosome 8"/>
</dbReference>
<accession>A0A4U6TIP7</accession>
<reference evidence="1 2" key="1">
    <citation type="submission" date="2019-03" db="EMBL/GenBank/DDBJ databases">
        <title>WGS assembly of Setaria viridis.</title>
        <authorList>
            <person name="Huang P."/>
            <person name="Jenkins J."/>
            <person name="Grimwood J."/>
            <person name="Barry K."/>
            <person name="Healey A."/>
            <person name="Mamidi S."/>
            <person name="Sreedasyam A."/>
            <person name="Shu S."/>
            <person name="Feldman M."/>
            <person name="Wu J."/>
            <person name="Yu Y."/>
            <person name="Chen C."/>
            <person name="Johnson J."/>
            <person name="Rokhsar D."/>
            <person name="Baxter I."/>
            <person name="Schmutz J."/>
            <person name="Brutnell T."/>
            <person name="Kellogg E."/>
        </authorList>
    </citation>
    <scope>NUCLEOTIDE SEQUENCE [LARGE SCALE GENOMIC DNA]</scope>
    <source>
        <strain evidence="2">cv. A10</strain>
    </source>
</reference>
<evidence type="ECO:0000313" key="1">
    <source>
        <dbReference type="EMBL" id="TKW02288.1"/>
    </source>
</evidence>
<dbReference type="Gramene" id="TKW02288">
    <property type="protein sequence ID" value="TKW02288"/>
    <property type="gene ID" value="SEVIR_8G235632v2"/>
</dbReference>
<organism evidence="1 2">
    <name type="scientific">Setaria viridis</name>
    <name type="common">Green bristlegrass</name>
    <name type="synonym">Setaria italica subsp. viridis</name>
    <dbReference type="NCBI Taxonomy" id="4556"/>
    <lineage>
        <taxon>Eukaryota</taxon>
        <taxon>Viridiplantae</taxon>
        <taxon>Streptophyta</taxon>
        <taxon>Embryophyta</taxon>
        <taxon>Tracheophyta</taxon>
        <taxon>Spermatophyta</taxon>
        <taxon>Magnoliopsida</taxon>
        <taxon>Liliopsida</taxon>
        <taxon>Poales</taxon>
        <taxon>Poaceae</taxon>
        <taxon>PACMAD clade</taxon>
        <taxon>Panicoideae</taxon>
        <taxon>Panicodae</taxon>
        <taxon>Paniceae</taxon>
        <taxon>Cenchrinae</taxon>
        <taxon>Setaria</taxon>
    </lineage>
</organism>
<name>A0A4U6TIP7_SETVI</name>
<protein>
    <recommendedName>
        <fullName evidence="3">Myb-like domain-containing protein</fullName>
    </recommendedName>
</protein>
<keyword evidence="2" id="KW-1185">Reference proteome</keyword>
<sequence>MGAASSTALAASSAAPVRTPLNHGWYLKVQIQQHVLYVAGGLLNNFASFKPPYTMEDTPPEEEIGTTLSSTERNKYMTIDSGDYLELSRTEKRILWTQEEDVKLMSSWLHNSTDSSIGADRKNE</sequence>
<dbReference type="EMBL" id="CM016559">
    <property type="protein sequence ID" value="TKW02289.1"/>
    <property type="molecule type" value="Genomic_DNA"/>
</dbReference>
<dbReference type="PANTHER" id="PTHR45224:SF3">
    <property type="entry name" value="OS11G0506300 PROTEIN"/>
    <property type="match status" value="1"/>
</dbReference>
<dbReference type="AlphaFoldDB" id="A0A4U6TIP7"/>
<evidence type="ECO:0008006" key="3">
    <source>
        <dbReference type="Google" id="ProtNLM"/>
    </source>
</evidence>